<organism evidence="1">
    <name type="scientific">Anguilla anguilla</name>
    <name type="common">European freshwater eel</name>
    <name type="synonym">Muraena anguilla</name>
    <dbReference type="NCBI Taxonomy" id="7936"/>
    <lineage>
        <taxon>Eukaryota</taxon>
        <taxon>Metazoa</taxon>
        <taxon>Chordata</taxon>
        <taxon>Craniata</taxon>
        <taxon>Vertebrata</taxon>
        <taxon>Euteleostomi</taxon>
        <taxon>Actinopterygii</taxon>
        <taxon>Neopterygii</taxon>
        <taxon>Teleostei</taxon>
        <taxon>Anguilliformes</taxon>
        <taxon>Anguillidae</taxon>
        <taxon>Anguilla</taxon>
    </lineage>
</organism>
<dbReference type="EMBL" id="GBXM01006771">
    <property type="protein sequence ID" value="JAI01807.1"/>
    <property type="molecule type" value="Transcribed_RNA"/>
</dbReference>
<reference evidence="1" key="2">
    <citation type="journal article" date="2015" name="Fish Shellfish Immunol.">
        <title>Early steps in the European eel (Anguilla anguilla)-Vibrio vulnificus interaction in the gills: Role of the RtxA13 toxin.</title>
        <authorList>
            <person name="Callol A."/>
            <person name="Pajuelo D."/>
            <person name="Ebbesson L."/>
            <person name="Teles M."/>
            <person name="MacKenzie S."/>
            <person name="Amaro C."/>
        </authorList>
    </citation>
    <scope>NUCLEOTIDE SEQUENCE</scope>
</reference>
<sequence>MLVFYSHMALITSTNKYYMLEVILFTFFKFQNSDFAHFLENVVYTNLNCH</sequence>
<accession>A0A0E9XHB2</accession>
<protein>
    <submittedName>
        <fullName evidence="1">Uncharacterized protein</fullName>
    </submittedName>
</protein>
<dbReference type="AlphaFoldDB" id="A0A0E9XHB2"/>
<proteinExistence type="predicted"/>
<name>A0A0E9XHB2_ANGAN</name>
<evidence type="ECO:0000313" key="1">
    <source>
        <dbReference type="EMBL" id="JAI01807.1"/>
    </source>
</evidence>
<reference evidence="1" key="1">
    <citation type="submission" date="2014-11" db="EMBL/GenBank/DDBJ databases">
        <authorList>
            <person name="Amaro Gonzalez C."/>
        </authorList>
    </citation>
    <scope>NUCLEOTIDE SEQUENCE</scope>
</reference>